<dbReference type="Pfam" id="PF14062">
    <property type="entry name" value="DUF4253"/>
    <property type="match status" value="1"/>
</dbReference>
<dbReference type="InterPro" id="IPR025349">
    <property type="entry name" value="DUF4253"/>
</dbReference>
<proteinExistence type="predicted"/>
<sequence>MIAATGGRSEAAVAVILGGVMGRRNPGPDPIGSVRRFRWWRGCAHWIVTWGRNRSIKPPYDDRIRVLVNPDAPPVGADWHDCGRRQQAAIIAERKLMTTKTPLDARGLLAKANVVGSLADGRDVLAVRIPKGTAFQTWHAFKKLYDETGLWPFLTDPERDDRRPTVWEAFEANRRIAASEPSAVTASELFERWRAEYLEEDEDDPDFDEEELAEIAAGYSCGPLDLPPVPAVGKCWAANTEEIGLCPAGPGGTDIPRLIEWGGACNYGITGAQHEAVLSYWHREHGAELLTLAFDVIELAVPDPPADPATVARVAEQQVAYCSDIVTQGVGTTTALAQEQVYGHSWFFWWD</sequence>
<feature type="domain" description="DUF4253" evidence="1">
    <location>
        <begin position="252"/>
        <end position="351"/>
    </location>
</feature>
<dbReference type="EMBL" id="BAAAQM010000051">
    <property type="protein sequence ID" value="GAA1994119.1"/>
    <property type="molecule type" value="Genomic_DNA"/>
</dbReference>
<protein>
    <recommendedName>
        <fullName evidence="1">DUF4253 domain-containing protein</fullName>
    </recommendedName>
</protein>
<keyword evidence="3" id="KW-1185">Reference proteome</keyword>
<evidence type="ECO:0000313" key="3">
    <source>
        <dbReference type="Proteomes" id="UP001499854"/>
    </source>
</evidence>
<evidence type="ECO:0000313" key="2">
    <source>
        <dbReference type="EMBL" id="GAA1994119.1"/>
    </source>
</evidence>
<comment type="caution">
    <text evidence="2">The sequence shown here is derived from an EMBL/GenBank/DDBJ whole genome shotgun (WGS) entry which is preliminary data.</text>
</comment>
<accession>A0ABN2SY56</accession>
<evidence type="ECO:0000259" key="1">
    <source>
        <dbReference type="Pfam" id="PF14062"/>
    </source>
</evidence>
<gene>
    <name evidence="2" type="ORF">GCM10009838_67950</name>
</gene>
<reference evidence="2 3" key="1">
    <citation type="journal article" date="2019" name="Int. J. Syst. Evol. Microbiol.">
        <title>The Global Catalogue of Microorganisms (GCM) 10K type strain sequencing project: providing services to taxonomists for standard genome sequencing and annotation.</title>
        <authorList>
            <consortium name="The Broad Institute Genomics Platform"/>
            <consortium name="The Broad Institute Genome Sequencing Center for Infectious Disease"/>
            <person name="Wu L."/>
            <person name="Ma J."/>
        </authorList>
    </citation>
    <scope>NUCLEOTIDE SEQUENCE [LARGE SCALE GENOMIC DNA]</scope>
    <source>
        <strain evidence="2 3">JCM 16013</strain>
    </source>
</reference>
<name>A0ABN2SY56_9ACTN</name>
<dbReference type="Proteomes" id="UP001499854">
    <property type="component" value="Unassembled WGS sequence"/>
</dbReference>
<organism evidence="2 3">
    <name type="scientific">Catenulispora subtropica</name>
    <dbReference type="NCBI Taxonomy" id="450798"/>
    <lineage>
        <taxon>Bacteria</taxon>
        <taxon>Bacillati</taxon>
        <taxon>Actinomycetota</taxon>
        <taxon>Actinomycetes</taxon>
        <taxon>Catenulisporales</taxon>
        <taxon>Catenulisporaceae</taxon>
        <taxon>Catenulispora</taxon>
    </lineage>
</organism>